<dbReference type="InterPro" id="IPR003613">
    <property type="entry name" value="Ubox_domain"/>
</dbReference>
<dbReference type="CDD" id="cd16664">
    <property type="entry name" value="RING-Ubox_PUB"/>
    <property type="match status" value="1"/>
</dbReference>
<proteinExistence type="predicted"/>
<dbReference type="PROSITE" id="PS50176">
    <property type="entry name" value="ARM_REPEAT"/>
    <property type="match status" value="1"/>
</dbReference>
<comment type="catalytic activity">
    <reaction evidence="1">
        <text>S-ubiquitinyl-[E2 ubiquitin-conjugating enzyme]-L-cysteine + [acceptor protein]-L-lysine = [E2 ubiquitin-conjugating enzyme]-L-cysteine + N(6)-ubiquitinyl-[acceptor protein]-L-lysine.</text>
        <dbReference type="EC" id="2.3.2.27"/>
    </reaction>
</comment>
<feature type="domain" description="U-box" evidence="8">
    <location>
        <begin position="269"/>
        <end position="343"/>
    </location>
</feature>
<keyword evidence="10" id="KW-1185">Reference proteome</keyword>
<accession>A0A7N0ZS88</accession>
<evidence type="ECO:0000256" key="6">
    <source>
        <dbReference type="ARBA" id="ARBA00022786"/>
    </source>
</evidence>
<dbReference type="Pfam" id="PF25598">
    <property type="entry name" value="ARM_PUB"/>
    <property type="match status" value="1"/>
</dbReference>
<dbReference type="PANTHER" id="PTHR23315">
    <property type="entry name" value="U BOX DOMAIN-CONTAINING"/>
    <property type="match status" value="1"/>
</dbReference>
<dbReference type="EnsemblPlants" id="Kaladp0024s0509.1.v1.1">
    <property type="protein sequence ID" value="Kaladp0024s0509.1.v1.1.CDS.1"/>
    <property type="gene ID" value="Kaladp0024s0509.v1.1"/>
</dbReference>
<dbReference type="Gene3D" id="1.25.10.10">
    <property type="entry name" value="Leucine-rich Repeat Variant"/>
    <property type="match status" value="1"/>
</dbReference>
<dbReference type="SMART" id="SM00504">
    <property type="entry name" value="Ubox"/>
    <property type="match status" value="1"/>
</dbReference>
<keyword evidence="5" id="KW-0677">Repeat</keyword>
<evidence type="ECO:0000313" key="10">
    <source>
        <dbReference type="Proteomes" id="UP000594263"/>
    </source>
</evidence>
<dbReference type="Pfam" id="PF04564">
    <property type="entry name" value="U-box"/>
    <property type="match status" value="1"/>
</dbReference>
<evidence type="ECO:0000256" key="1">
    <source>
        <dbReference type="ARBA" id="ARBA00000900"/>
    </source>
</evidence>
<dbReference type="Gramene" id="Kaladp0024s0509.1.v1.1">
    <property type="protein sequence ID" value="Kaladp0024s0509.1.v1.1.CDS.1"/>
    <property type="gene ID" value="Kaladp0024s0509.v1.1"/>
</dbReference>
<dbReference type="OMA" id="VPAYKKR"/>
<dbReference type="UniPathway" id="UPA00143"/>
<evidence type="ECO:0000259" key="8">
    <source>
        <dbReference type="PROSITE" id="PS51698"/>
    </source>
</evidence>
<evidence type="ECO:0000256" key="5">
    <source>
        <dbReference type="ARBA" id="ARBA00022737"/>
    </source>
</evidence>
<dbReference type="AlphaFoldDB" id="A0A7N0ZS88"/>
<evidence type="ECO:0000256" key="2">
    <source>
        <dbReference type="ARBA" id="ARBA00004906"/>
    </source>
</evidence>
<evidence type="ECO:0000256" key="4">
    <source>
        <dbReference type="ARBA" id="ARBA00022679"/>
    </source>
</evidence>
<evidence type="ECO:0000256" key="7">
    <source>
        <dbReference type="PROSITE-ProRule" id="PRU00259"/>
    </source>
</evidence>
<dbReference type="SUPFAM" id="SSF48371">
    <property type="entry name" value="ARM repeat"/>
    <property type="match status" value="1"/>
</dbReference>
<dbReference type="Proteomes" id="UP000594263">
    <property type="component" value="Unplaced"/>
</dbReference>
<dbReference type="InterPro" id="IPR058678">
    <property type="entry name" value="ARM_PUB"/>
</dbReference>
<dbReference type="EC" id="2.3.2.27" evidence="3"/>
<dbReference type="GO" id="GO:0016567">
    <property type="term" value="P:protein ubiquitination"/>
    <property type="evidence" value="ECO:0007669"/>
    <property type="project" value="UniProtKB-UniPathway"/>
</dbReference>
<dbReference type="SUPFAM" id="SSF57850">
    <property type="entry name" value="RING/U-box"/>
    <property type="match status" value="1"/>
</dbReference>
<dbReference type="InterPro" id="IPR045210">
    <property type="entry name" value="RING-Ubox_PUB"/>
</dbReference>
<dbReference type="InterPro" id="IPR016024">
    <property type="entry name" value="ARM-type_fold"/>
</dbReference>
<dbReference type="InterPro" id="IPR011989">
    <property type="entry name" value="ARM-like"/>
</dbReference>
<dbReference type="InterPro" id="IPR000225">
    <property type="entry name" value="Armadillo"/>
</dbReference>
<evidence type="ECO:0000313" key="9">
    <source>
        <dbReference type="EnsemblPlants" id="Kaladp0024s0509.1.v1.1.CDS.1"/>
    </source>
</evidence>
<dbReference type="GO" id="GO:0061630">
    <property type="term" value="F:ubiquitin protein ligase activity"/>
    <property type="evidence" value="ECO:0007669"/>
    <property type="project" value="UniProtKB-EC"/>
</dbReference>
<organism evidence="9 10">
    <name type="scientific">Kalanchoe fedtschenkoi</name>
    <name type="common">Lavender scallops</name>
    <name type="synonym">South American air plant</name>
    <dbReference type="NCBI Taxonomy" id="63787"/>
    <lineage>
        <taxon>Eukaryota</taxon>
        <taxon>Viridiplantae</taxon>
        <taxon>Streptophyta</taxon>
        <taxon>Embryophyta</taxon>
        <taxon>Tracheophyta</taxon>
        <taxon>Spermatophyta</taxon>
        <taxon>Magnoliopsida</taxon>
        <taxon>eudicotyledons</taxon>
        <taxon>Gunneridae</taxon>
        <taxon>Pentapetalae</taxon>
        <taxon>Saxifragales</taxon>
        <taxon>Crassulaceae</taxon>
        <taxon>Kalanchoe</taxon>
    </lineage>
</organism>
<sequence length="676" mass="73456">MAVSPQARNKRRPTAAATSSFISDLSLLRSLSQDISSLAPFRFVLSANSKSLIRKFSIFNHLFDHLCTFHNFHHRFRGNYSALVLCFDEMRILFLRAKTLMVRCSTGSVTWLLMQSQTVAHTFRELAVDMSTLFDVFPIQVVGDADVSDMVQLARKQCYQTDASLTEPDEKLRRELLATLDEIKRGIVPEQSELSSFCRRLGLTDSAACAGEIEQLDEELSQSDDQSKSELIAALIGLVRYAKCVLYGPSDTSRRRERRKSSSSAEEVNVPADFRCPISLELMRDPVVVSTGQTYDRASIDLWIQSGHDTCPKTGQTLTHTHLIPNLALKSFISFWCRQQLIPTPFESSHDRVNSVVTSKTAVEAARMTVSFLIKKLAAEEEDVNGLVYELRALAKTEADSRASIAGAGGIPLLVRHLGSDHPSLQVNAVTAILNLSILDSNKARIVETEGAVNGLVEVLRSGGTWEAKGNAAATIFTLSSVHAYRKRLGRKARVVKGLLDLAREGPIGSKRDALAAITALAADREAVGKLLDGGVVGVAVGVMDVMAEEAVSILEMVVKRGGVAAVAATYHVIRRLGAVLGAYGSDQARESAAATLVIMCRKGGVEAVAELGAISGIERVIWELMGSGTARARRKSASLLRMLRRWAAGFDGEVAAAAVYSTRNVTPTSRILLPS</sequence>
<dbReference type="Gene3D" id="3.30.40.10">
    <property type="entry name" value="Zinc/RING finger domain, C3HC4 (zinc finger)"/>
    <property type="match status" value="1"/>
</dbReference>
<name>A0A7N0ZS88_KALFE</name>
<keyword evidence="4" id="KW-0808">Transferase</keyword>
<dbReference type="SMART" id="SM00185">
    <property type="entry name" value="ARM"/>
    <property type="match status" value="2"/>
</dbReference>
<reference evidence="9" key="1">
    <citation type="submission" date="2021-01" db="UniProtKB">
        <authorList>
            <consortium name="EnsemblPlants"/>
        </authorList>
    </citation>
    <scope>IDENTIFICATION</scope>
</reference>
<feature type="repeat" description="ARM" evidence="7">
    <location>
        <begin position="409"/>
        <end position="451"/>
    </location>
</feature>
<dbReference type="InterPro" id="IPR013083">
    <property type="entry name" value="Znf_RING/FYVE/PHD"/>
</dbReference>
<dbReference type="PROSITE" id="PS51698">
    <property type="entry name" value="U_BOX"/>
    <property type="match status" value="1"/>
</dbReference>
<protein>
    <recommendedName>
        <fullName evidence="3">RING-type E3 ubiquitin transferase</fullName>
        <ecNumber evidence="3">2.3.2.27</ecNumber>
    </recommendedName>
</protein>
<evidence type="ECO:0000256" key="3">
    <source>
        <dbReference type="ARBA" id="ARBA00012483"/>
    </source>
</evidence>
<comment type="pathway">
    <text evidence="2">Protein modification; protein ubiquitination.</text>
</comment>
<dbReference type="PANTHER" id="PTHR23315:SF63">
    <property type="entry name" value="U-BOX DOMAIN-CONTAINING PROTEIN 16"/>
    <property type="match status" value="1"/>
</dbReference>
<dbReference type="FunFam" id="3.30.40.10:FF:000442">
    <property type="entry name" value="RING-type E3 ubiquitin transferase"/>
    <property type="match status" value="1"/>
</dbReference>
<keyword evidence="6" id="KW-0833">Ubl conjugation pathway</keyword>